<dbReference type="AlphaFoldDB" id="A0A382UBB2"/>
<evidence type="ECO:0000256" key="2">
    <source>
        <dbReference type="ARBA" id="ARBA00022603"/>
    </source>
</evidence>
<dbReference type="GO" id="GO:0032259">
    <property type="term" value="P:methylation"/>
    <property type="evidence" value="ECO:0007669"/>
    <property type="project" value="UniProtKB-KW"/>
</dbReference>
<dbReference type="GO" id="GO:0005829">
    <property type="term" value="C:cytosol"/>
    <property type="evidence" value="ECO:0007669"/>
    <property type="project" value="TreeGrafter"/>
</dbReference>
<protein>
    <recommendedName>
        <fullName evidence="4">Pterin-binding domain-containing protein</fullName>
    </recommendedName>
</protein>
<feature type="non-terminal residue" evidence="5">
    <location>
        <position position="213"/>
    </location>
</feature>
<dbReference type="InterPro" id="IPR011005">
    <property type="entry name" value="Dihydropteroate_synth-like_sf"/>
</dbReference>
<name>A0A382UBB2_9ZZZZ</name>
<dbReference type="Gene3D" id="3.20.20.20">
    <property type="entry name" value="Dihydropteroate synthase-like"/>
    <property type="match status" value="1"/>
</dbReference>
<evidence type="ECO:0000256" key="3">
    <source>
        <dbReference type="ARBA" id="ARBA00022679"/>
    </source>
</evidence>
<dbReference type="InterPro" id="IPR000489">
    <property type="entry name" value="Pterin-binding_dom"/>
</dbReference>
<sequence length="213" mass="23297">MEFDSVKGVELIIIGENIHTTRALRRKGKGIVENSGVEAIAYTDSNGAQRYLPIPDSFKGQQAYQQGQIKHVMIAVNSAMTGDDKADEALTYIRQLVDNQSRANADFLDLNVDEISWKLDDQKAAIKWLVNTVQKMTKLPLSIDSSNVEVIATGLAAYDSANGRPLLNSASLERMEALDLAQEYNARVVVTAAGESGMPNGPEERVKNASRMV</sequence>
<dbReference type="InterPro" id="IPR050554">
    <property type="entry name" value="Met_Synthase/Corrinoid"/>
</dbReference>
<dbReference type="PROSITE" id="PS50972">
    <property type="entry name" value="PTERIN_BINDING"/>
    <property type="match status" value="1"/>
</dbReference>
<dbReference type="Pfam" id="PF00809">
    <property type="entry name" value="Pterin_bind"/>
    <property type="match status" value="1"/>
</dbReference>
<dbReference type="GO" id="GO:0008705">
    <property type="term" value="F:methionine synthase activity"/>
    <property type="evidence" value="ECO:0007669"/>
    <property type="project" value="TreeGrafter"/>
</dbReference>
<organism evidence="5">
    <name type="scientific">marine metagenome</name>
    <dbReference type="NCBI Taxonomy" id="408172"/>
    <lineage>
        <taxon>unclassified sequences</taxon>
        <taxon>metagenomes</taxon>
        <taxon>ecological metagenomes</taxon>
    </lineage>
</organism>
<evidence type="ECO:0000256" key="1">
    <source>
        <dbReference type="ARBA" id="ARBA00010398"/>
    </source>
</evidence>
<evidence type="ECO:0000259" key="4">
    <source>
        <dbReference type="PROSITE" id="PS50972"/>
    </source>
</evidence>
<comment type="similarity">
    <text evidence="1">Belongs to the vitamin-B12 dependent methionine synthase family.</text>
</comment>
<keyword evidence="3" id="KW-0808">Transferase</keyword>
<accession>A0A382UBB2</accession>
<proteinExistence type="inferred from homology"/>
<dbReference type="EMBL" id="UINC01142764">
    <property type="protein sequence ID" value="SVD31297.1"/>
    <property type="molecule type" value="Genomic_DNA"/>
</dbReference>
<dbReference type="PANTHER" id="PTHR45833">
    <property type="entry name" value="METHIONINE SYNTHASE"/>
    <property type="match status" value="1"/>
</dbReference>
<gene>
    <name evidence="5" type="ORF">METZ01_LOCUS384151</name>
</gene>
<keyword evidence="2" id="KW-0489">Methyltransferase</keyword>
<dbReference type="GO" id="GO:0042558">
    <property type="term" value="P:pteridine-containing compound metabolic process"/>
    <property type="evidence" value="ECO:0007669"/>
    <property type="project" value="InterPro"/>
</dbReference>
<dbReference type="SUPFAM" id="SSF51717">
    <property type="entry name" value="Dihydropteroate synthetase-like"/>
    <property type="match status" value="1"/>
</dbReference>
<reference evidence="5" key="1">
    <citation type="submission" date="2018-05" db="EMBL/GenBank/DDBJ databases">
        <authorList>
            <person name="Lanie J.A."/>
            <person name="Ng W.-L."/>
            <person name="Kazmierczak K.M."/>
            <person name="Andrzejewski T.M."/>
            <person name="Davidsen T.M."/>
            <person name="Wayne K.J."/>
            <person name="Tettelin H."/>
            <person name="Glass J.I."/>
            <person name="Rusch D."/>
            <person name="Podicherti R."/>
            <person name="Tsui H.-C.T."/>
            <person name="Winkler M.E."/>
        </authorList>
    </citation>
    <scope>NUCLEOTIDE SEQUENCE</scope>
</reference>
<evidence type="ECO:0000313" key="5">
    <source>
        <dbReference type="EMBL" id="SVD31297.1"/>
    </source>
</evidence>
<feature type="domain" description="Pterin-binding" evidence="4">
    <location>
        <begin position="63"/>
        <end position="213"/>
    </location>
</feature>